<evidence type="ECO:0000313" key="2">
    <source>
        <dbReference type="EMBL" id="KYO32498.1"/>
    </source>
</evidence>
<evidence type="ECO:0000256" key="1">
    <source>
        <dbReference type="SAM" id="MobiDB-lite"/>
    </source>
</evidence>
<sequence>MMAGEVLQELESLEGSRGQGSSQRQGGRAGAAGSSGVTRRREARMSQLSVKDHLEGILSDFEALKRSFDVEDAEEGPGFSPSSLFSPSPPAAILAADPAQPQWILLFLGTRQ</sequence>
<dbReference type="Proteomes" id="UP000050525">
    <property type="component" value="Unassembled WGS sequence"/>
</dbReference>
<accession>A0A151N6S5</accession>
<dbReference type="AlphaFoldDB" id="A0A151N6S5"/>
<dbReference type="STRING" id="8496.A0A151N6S5"/>
<name>A0A151N6S5_ALLMI</name>
<feature type="region of interest" description="Disordered" evidence="1">
    <location>
        <begin position="1"/>
        <end position="47"/>
    </location>
</feature>
<protein>
    <submittedName>
        <fullName evidence="2">Uncharacterized protein</fullName>
    </submittedName>
</protein>
<reference evidence="2 3" key="1">
    <citation type="journal article" date="2012" name="Genome Biol.">
        <title>Sequencing three crocodilian genomes to illuminate the evolution of archosaurs and amniotes.</title>
        <authorList>
            <person name="St John J.A."/>
            <person name="Braun E.L."/>
            <person name="Isberg S.R."/>
            <person name="Miles L.G."/>
            <person name="Chong A.Y."/>
            <person name="Gongora J."/>
            <person name="Dalzell P."/>
            <person name="Moran C."/>
            <person name="Bed'hom B."/>
            <person name="Abzhanov A."/>
            <person name="Burgess S.C."/>
            <person name="Cooksey A.M."/>
            <person name="Castoe T.A."/>
            <person name="Crawford N.G."/>
            <person name="Densmore L.D."/>
            <person name="Drew J.C."/>
            <person name="Edwards S.V."/>
            <person name="Faircloth B.C."/>
            <person name="Fujita M.K."/>
            <person name="Greenwold M.J."/>
            <person name="Hoffmann F.G."/>
            <person name="Howard J.M."/>
            <person name="Iguchi T."/>
            <person name="Janes D.E."/>
            <person name="Khan S.Y."/>
            <person name="Kohno S."/>
            <person name="de Koning A.J."/>
            <person name="Lance S.L."/>
            <person name="McCarthy F.M."/>
            <person name="McCormack J.E."/>
            <person name="Merchant M.E."/>
            <person name="Peterson D.G."/>
            <person name="Pollock D.D."/>
            <person name="Pourmand N."/>
            <person name="Raney B.J."/>
            <person name="Roessler K.A."/>
            <person name="Sanford J.R."/>
            <person name="Sawyer R.H."/>
            <person name="Schmidt C.J."/>
            <person name="Triplett E.W."/>
            <person name="Tuberville T.D."/>
            <person name="Venegas-Anaya M."/>
            <person name="Howard J.T."/>
            <person name="Jarvis E.D."/>
            <person name="Guillette L.J.Jr."/>
            <person name="Glenn T.C."/>
            <person name="Green R.E."/>
            <person name="Ray D.A."/>
        </authorList>
    </citation>
    <scope>NUCLEOTIDE SEQUENCE [LARGE SCALE GENOMIC DNA]</scope>
    <source>
        <strain evidence="2">KSC_2009_1</strain>
    </source>
</reference>
<feature type="compositionally biased region" description="Low complexity" evidence="1">
    <location>
        <begin position="15"/>
        <end position="36"/>
    </location>
</feature>
<dbReference type="EMBL" id="AKHW03003917">
    <property type="protein sequence ID" value="KYO32498.1"/>
    <property type="molecule type" value="Genomic_DNA"/>
</dbReference>
<keyword evidence="3" id="KW-1185">Reference proteome</keyword>
<gene>
    <name evidence="2" type="ORF">Y1Q_0020428</name>
</gene>
<evidence type="ECO:0000313" key="3">
    <source>
        <dbReference type="Proteomes" id="UP000050525"/>
    </source>
</evidence>
<comment type="caution">
    <text evidence="2">The sequence shown here is derived from an EMBL/GenBank/DDBJ whole genome shotgun (WGS) entry which is preliminary data.</text>
</comment>
<proteinExistence type="predicted"/>
<organism evidence="2 3">
    <name type="scientific">Alligator mississippiensis</name>
    <name type="common">American alligator</name>
    <dbReference type="NCBI Taxonomy" id="8496"/>
    <lineage>
        <taxon>Eukaryota</taxon>
        <taxon>Metazoa</taxon>
        <taxon>Chordata</taxon>
        <taxon>Craniata</taxon>
        <taxon>Vertebrata</taxon>
        <taxon>Euteleostomi</taxon>
        <taxon>Archelosauria</taxon>
        <taxon>Archosauria</taxon>
        <taxon>Crocodylia</taxon>
        <taxon>Alligatoridae</taxon>
        <taxon>Alligatorinae</taxon>
        <taxon>Alligator</taxon>
    </lineage>
</organism>